<feature type="region of interest" description="Disordered" evidence="1">
    <location>
        <begin position="27"/>
        <end position="91"/>
    </location>
</feature>
<feature type="compositionally biased region" description="Polar residues" evidence="1">
    <location>
        <begin position="39"/>
        <end position="52"/>
    </location>
</feature>
<evidence type="ECO:0000256" key="1">
    <source>
        <dbReference type="SAM" id="MobiDB-lite"/>
    </source>
</evidence>
<feature type="chain" id="PRO_5016232630" evidence="2">
    <location>
        <begin position="25"/>
        <end position="571"/>
    </location>
</feature>
<accession>A0A2Z2NYM6</accession>
<organism evidence="3 4">
    <name type="scientific">Granulosicoccus antarcticus IMCC3135</name>
    <dbReference type="NCBI Taxonomy" id="1192854"/>
    <lineage>
        <taxon>Bacteria</taxon>
        <taxon>Pseudomonadati</taxon>
        <taxon>Pseudomonadota</taxon>
        <taxon>Gammaproteobacteria</taxon>
        <taxon>Chromatiales</taxon>
        <taxon>Granulosicoccaceae</taxon>
        <taxon>Granulosicoccus</taxon>
    </lineage>
</organism>
<dbReference type="Proteomes" id="UP000250079">
    <property type="component" value="Chromosome"/>
</dbReference>
<evidence type="ECO:0000256" key="2">
    <source>
        <dbReference type="SAM" id="SignalP"/>
    </source>
</evidence>
<protein>
    <submittedName>
        <fullName evidence="3">Uncharacterized protein</fullName>
    </submittedName>
</protein>
<dbReference type="OrthoDB" id="6397140at2"/>
<sequence>MNQTTLLLAVACLVTGLATGYASARVLGQPEQSRPPAGSSPTQDRLAQTEQSKAAARNSPFAVIGSTDSDTPFSHLAHPQKKTDSSSSGMPLGDATLSDYRVMLAVLQDIDSADSEQIRNWISTTSTLSGDDPDRRIVERALFQRWSQLAPDAVVQWLKQQSDYVSAYSQHNLLRSAVAGYALQWPEAAGKWLLDLDSSDPDTALLLQFMAESIGRIDPADILDKLKDVDENGYIHTVMYEWAQQDPEAALEWTENNGSTEQQSMFKDMILTTLLDRDPEAALAHINALPETSQHRWILSQYASRVAQTDPDKAIQWVMSQNDLDVQEQALMEISWMWPQDDMAGLQFYLDSVQDSEQRDRLYSAVAEQMVSAMANDDPAAAMIWLDELAPEVQRRARPVAFDRWLASDSTSALAWLKQQPESDEKRAILDMSIWSLPEQDLDFTLDNFSQLSRNVKVSVAAQIINALDNQRPAYLEQWVAQIDDTEVQQAAQAALQDRIAVRDVDGFLATLETASGDDRAERLAVLFRSLNTSNSERLQTWLIENPLSMQDERALQRQQEKVMSAMSSHC</sequence>
<evidence type="ECO:0000313" key="4">
    <source>
        <dbReference type="Proteomes" id="UP000250079"/>
    </source>
</evidence>
<evidence type="ECO:0000313" key="3">
    <source>
        <dbReference type="EMBL" id="ASJ76542.1"/>
    </source>
</evidence>
<dbReference type="KEGG" id="gai:IMCC3135_32485"/>
<dbReference type="AlphaFoldDB" id="A0A2Z2NYM6"/>
<gene>
    <name evidence="3" type="ORF">IMCC3135_32485</name>
</gene>
<reference evidence="3 4" key="1">
    <citation type="submission" date="2016-12" db="EMBL/GenBank/DDBJ databases">
        <authorList>
            <person name="Song W.-J."/>
            <person name="Kurnit D.M."/>
        </authorList>
    </citation>
    <scope>NUCLEOTIDE SEQUENCE [LARGE SCALE GENOMIC DNA]</scope>
    <source>
        <strain evidence="3 4">IMCC3135</strain>
    </source>
</reference>
<keyword evidence="2" id="KW-0732">Signal</keyword>
<dbReference type="EMBL" id="CP018632">
    <property type="protein sequence ID" value="ASJ76542.1"/>
    <property type="molecule type" value="Genomic_DNA"/>
</dbReference>
<proteinExistence type="predicted"/>
<keyword evidence="4" id="KW-1185">Reference proteome</keyword>
<feature type="signal peptide" evidence="2">
    <location>
        <begin position="1"/>
        <end position="24"/>
    </location>
</feature>
<name>A0A2Z2NYM6_9GAMM</name>
<dbReference type="RefSeq" id="WP_088921306.1">
    <property type="nucleotide sequence ID" value="NZ_CP018632.1"/>
</dbReference>